<reference evidence="1 2" key="1">
    <citation type="submission" date="2018-05" db="EMBL/GenBank/DDBJ databases">
        <title>Polaribacter aquimarinus sp. nov., isolated from sediment in a sediment of sea.</title>
        <authorList>
            <person name="Lu D."/>
        </authorList>
    </citation>
    <scope>NUCLEOTIDE SEQUENCE [LARGE SCALE GENOMIC DNA]</scope>
    <source>
        <strain evidence="1 2">ZY113</strain>
    </source>
</reference>
<protein>
    <recommendedName>
        <fullName evidence="3">Carboxypeptidase-like regulatory domain-containing protein</fullName>
    </recommendedName>
</protein>
<dbReference type="RefSeq" id="WP_109405847.1">
    <property type="nucleotide sequence ID" value="NZ_QFFG01000006.1"/>
</dbReference>
<name>A0A2U2J809_9FLAO</name>
<dbReference type="Proteomes" id="UP000245670">
    <property type="component" value="Unassembled WGS sequence"/>
</dbReference>
<evidence type="ECO:0000313" key="2">
    <source>
        <dbReference type="Proteomes" id="UP000245670"/>
    </source>
</evidence>
<dbReference type="AlphaFoldDB" id="A0A2U2J809"/>
<dbReference type="EMBL" id="QFFG01000006">
    <property type="protein sequence ID" value="PWG04478.1"/>
    <property type="molecule type" value="Genomic_DNA"/>
</dbReference>
<organism evidence="1 2">
    <name type="scientific">Polaribacter aquimarinus</name>
    <dbReference type="NCBI Taxonomy" id="2100726"/>
    <lineage>
        <taxon>Bacteria</taxon>
        <taxon>Pseudomonadati</taxon>
        <taxon>Bacteroidota</taxon>
        <taxon>Flavobacteriia</taxon>
        <taxon>Flavobacteriales</taxon>
        <taxon>Flavobacteriaceae</taxon>
    </lineage>
</organism>
<comment type="caution">
    <text evidence="1">The sequence shown here is derived from an EMBL/GenBank/DDBJ whole genome shotgun (WGS) entry which is preliminary data.</text>
</comment>
<proteinExistence type="predicted"/>
<accession>A0A2U2J809</accession>
<evidence type="ECO:0000313" key="1">
    <source>
        <dbReference type="EMBL" id="PWG04478.1"/>
    </source>
</evidence>
<sequence length="269" mass="31226">MIRIIGIIFLLLSFSTSSQERNIQIKGKLIDSLGIVKDANIININSNQGTSSSNIGTFEIYASQGDSLQISTIQHQTKIVRIGQLNYHNKILLIQLELKTYTLDSFDLKKHNLTGRLSIDLKSVPKRKKDSILKLTMDFSNINFNHIDIRIDENVRATPPKVRVDPNTKFEGFNFMALFSSIKSKRSRINKEKKLYNTNFQKKIMDELGEAYFFKNLKIPKDKYQHFLAYCNLLEIEKLYYNGRLLEVIQILEDKSITYHKSIRKKDSK</sequence>
<dbReference type="OrthoDB" id="1417583at2"/>
<evidence type="ECO:0008006" key="3">
    <source>
        <dbReference type="Google" id="ProtNLM"/>
    </source>
</evidence>
<keyword evidence="2" id="KW-1185">Reference proteome</keyword>
<gene>
    <name evidence="1" type="ORF">DIS07_13825</name>
</gene>